<dbReference type="InterPro" id="IPR050215">
    <property type="entry name" value="Thiolase-like_sf_Thiolase"/>
</dbReference>
<dbReference type="GO" id="GO:0010124">
    <property type="term" value="P:phenylacetate catabolic process"/>
    <property type="evidence" value="ECO:0007669"/>
    <property type="project" value="TreeGrafter"/>
</dbReference>
<dbReference type="CDD" id="cd00751">
    <property type="entry name" value="thiolase"/>
    <property type="match status" value="1"/>
</dbReference>
<evidence type="ECO:0000256" key="5">
    <source>
        <dbReference type="ARBA" id="ARBA00024073"/>
    </source>
</evidence>
<dbReference type="PROSITE" id="PS00737">
    <property type="entry name" value="THIOLASE_2"/>
    <property type="match status" value="1"/>
</dbReference>
<comment type="similarity">
    <text evidence="2 6">Belongs to the thiolase-like superfamily. Thiolase family.</text>
</comment>
<dbReference type="NCBIfam" id="TIGR02430">
    <property type="entry name" value="pcaF"/>
    <property type="match status" value="1"/>
</dbReference>
<dbReference type="InterPro" id="IPR020616">
    <property type="entry name" value="Thiolase_N"/>
</dbReference>
<dbReference type="Proteomes" id="UP001138894">
    <property type="component" value="Unassembled WGS sequence"/>
</dbReference>
<evidence type="ECO:0000256" key="1">
    <source>
        <dbReference type="ARBA" id="ARBA00005189"/>
    </source>
</evidence>
<dbReference type="InterPro" id="IPR012793">
    <property type="entry name" value="PcaF"/>
</dbReference>
<feature type="domain" description="Thiolase N-terminal" evidence="7">
    <location>
        <begin position="14"/>
        <end position="279"/>
    </location>
</feature>
<accession>A0A9X1FAB7</accession>
<dbReference type="GO" id="GO:0003988">
    <property type="term" value="F:acetyl-CoA C-acyltransferase activity"/>
    <property type="evidence" value="ECO:0007669"/>
    <property type="project" value="UniProtKB-EC"/>
</dbReference>
<evidence type="ECO:0000259" key="8">
    <source>
        <dbReference type="Pfam" id="PF02803"/>
    </source>
</evidence>
<dbReference type="InterPro" id="IPR020613">
    <property type="entry name" value="Thiolase_CS"/>
</dbReference>
<organism evidence="9 10">
    <name type="scientific">Winogradskyella luteola</name>
    <dbReference type="NCBI Taxonomy" id="2828330"/>
    <lineage>
        <taxon>Bacteria</taxon>
        <taxon>Pseudomonadati</taxon>
        <taxon>Bacteroidota</taxon>
        <taxon>Flavobacteriia</taxon>
        <taxon>Flavobacteriales</taxon>
        <taxon>Flavobacteriaceae</taxon>
        <taxon>Winogradskyella</taxon>
    </lineage>
</organism>
<dbReference type="InterPro" id="IPR020617">
    <property type="entry name" value="Thiolase_C"/>
</dbReference>
<dbReference type="PROSITE" id="PS00098">
    <property type="entry name" value="THIOLASE_1"/>
    <property type="match status" value="1"/>
</dbReference>
<comment type="pathway">
    <text evidence="1">Lipid metabolism.</text>
</comment>
<proteinExistence type="inferred from homology"/>
<gene>
    <name evidence="9" type="primary">pcaF</name>
    <name evidence="9" type="ORF">KCG49_08950</name>
</gene>
<dbReference type="PROSITE" id="PS00099">
    <property type="entry name" value="THIOLASE_3"/>
    <property type="match status" value="1"/>
</dbReference>
<evidence type="ECO:0000256" key="2">
    <source>
        <dbReference type="ARBA" id="ARBA00010982"/>
    </source>
</evidence>
<evidence type="ECO:0000313" key="10">
    <source>
        <dbReference type="Proteomes" id="UP001138894"/>
    </source>
</evidence>
<evidence type="ECO:0000259" key="7">
    <source>
        <dbReference type="Pfam" id="PF00108"/>
    </source>
</evidence>
<dbReference type="RefSeq" id="WP_218545973.1">
    <property type="nucleotide sequence ID" value="NZ_JAGSPD010000006.1"/>
</dbReference>
<keyword evidence="3 6" id="KW-0808">Transferase</keyword>
<dbReference type="NCBIfam" id="TIGR01930">
    <property type="entry name" value="AcCoA-C-Actrans"/>
    <property type="match status" value="1"/>
</dbReference>
<reference evidence="9" key="1">
    <citation type="submission" date="2021-04" db="EMBL/GenBank/DDBJ databases">
        <authorList>
            <person name="Pira H."/>
            <person name="Risdian C."/>
            <person name="Wink J."/>
        </authorList>
    </citation>
    <scope>NUCLEOTIDE SEQUENCE</scope>
    <source>
        <strain evidence="9">WHY3</strain>
    </source>
</reference>
<evidence type="ECO:0000256" key="4">
    <source>
        <dbReference type="ARBA" id="ARBA00023315"/>
    </source>
</evidence>
<keyword evidence="4 6" id="KW-0012">Acyltransferase</keyword>
<dbReference type="InterPro" id="IPR020610">
    <property type="entry name" value="Thiolase_AS"/>
</dbReference>
<sequence length="411" mass="44016">MSKQHTSHLTPQAYIIDGIRTPIGNYKGTLSAVRTDDLGALVISEVVKRNPNIPKEAYDDVIMGCANQAGEDNRNVARMSSLLAGLPFTVPGETVNRLCSSGLSAIIHANRAIKAGDGDVFISGGVENMTRGPYVMAKPSTAFGGDSKMYDSTFGWRFINPKMHKLYGTDGMGMTAENLVEKYNISREDQDKFAYWSQMKATKAQENGRLSKEIVTVEIPQRKKDPIQFSKDEFIKPSTSIEILGKLRAAFKKEGGSVTAGNASGLNDGAAATIIASEDAVKKYNLKPLARIVSSAVVGVEPRIMGIGPVQASNKALEKAGLTMDDIDIIELNEAFAAQALACTRAWGLADDDPRVNPNGGSIAIGHPLGVTGTRIAYSAALELHEQNKKYALVTMCIGVGQGYACVIEKA</sequence>
<evidence type="ECO:0000256" key="3">
    <source>
        <dbReference type="ARBA" id="ARBA00022679"/>
    </source>
</evidence>
<feature type="domain" description="Thiolase C-terminal" evidence="8">
    <location>
        <begin position="286"/>
        <end position="410"/>
    </location>
</feature>
<dbReference type="GO" id="GO:0019619">
    <property type="term" value="P:3,4-dihydroxybenzoate catabolic process"/>
    <property type="evidence" value="ECO:0007669"/>
    <property type="project" value="InterPro"/>
</dbReference>
<dbReference type="InterPro" id="IPR002155">
    <property type="entry name" value="Thiolase"/>
</dbReference>
<dbReference type="NCBIfam" id="NF006551">
    <property type="entry name" value="PRK09050.1"/>
    <property type="match status" value="1"/>
</dbReference>
<dbReference type="PIRSF" id="PIRSF000429">
    <property type="entry name" value="Ac-CoA_Ac_transf"/>
    <property type="match status" value="1"/>
</dbReference>
<dbReference type="InterPro" id="IPR020615">
    <property type="entry name" value="Thiolase_acyl_enz_int_AS"/>
</dbReference>
<name>A0A9X1FAB7_9FLAO</name>
<dbReference type="AlphaFoldDB" id="A0A9X1FAB7"/>
<dbReference type="Pfam" id="PF00108">
    <property type="entry name" value="Thiolase_N"/>
    <property type="match status" value="1"/>
</dbReference>
<dbReference type="PANTHER" id="PTHR43853">
    <property type="entry name" value="3-KETOACYL-COA THIOLASE, PEROXISOMAL"/>
    <property type="match status" value="1"/>
</dbReference>
<dbReference type="GO" id="GO:0006635">
    <property type="term" value="P:fatty acid beta-oxidation"/>
    <property type="evidence" value="ECO:0007669"/>
    <property type="project" value="TreeGrafter"/>
</dbReference>
<comment type="caution">
    <text evidence="9">The sequence shown here is derived from an EMBL/GenBank/DDBJ whole genome shotgun (WGS) entry which is preliminary data.</text>
</comment>
<evidence type="ECO:0000313" key="9">
    <source>
        <dbReference type="EMBL" id="MBV7269313.1"/>
    </source>
</evidence>
<protein>
    <recommendedName>
        <fullName evidence="5">acetyl-CoA C-acyltransferase</fullName>
        <ecNumber evidence="5">2.3.1.16</ecNumber>
    </recommendedName>
</protein>
<dbReference type="EC" id="2.3.1.16" evidence="5"/>
<dbReference type="FunFam" id="3.40.47.10:FF:000010">
    <property type="entry name" value="Acetyl-CoA acetyltransferase (Thiolase)"/>
    <property type="match status" value="1"/>
</dbReference>
<dbReference type="EMBL" id="JAGSPD010000006">
    <property type="protein sequence ID" value="MBV7269313.1"/>
    <property type="molecule type" value="Genomic_DNA"/>
</dbReference>
<evidence type="ECO:0000256" key="6">
    <source>
        <dbReference type="RuleBase" id="RU003557"/>
    </source>
</evidence>
<keyword evidence="10" id="KW-1185">Reference proteome</keyword>
<dbReference type="PANTHER" id="PTHR43853:SF2">
    <property type="entry name" value="3-OXOADIPYL-COA_3-OXO-5,6-DEHYDROSUBERYL-COA THIOLASE"/>
    <property type="match status" value="1"/>
</dbReference>
<dbReference type="Pfam" id="PF02803">
    <property type="entry name" value="Thiolase_C"/>
    <property type="match status" value="1"/>
</dbReference>